<evidence type="ECO:0000313" key="1">
    <source>
        <dbReference type="EMBL" id="SUX33429.1"/>
    </source>
</evidence>
<proteinExistence type="predicted"/>
<name>A0AAX2MBB2_CHRVL</name>
<accession>A0AAX2MBB2</accession>
<sequence length="315" mass="35783">MAQRKKQASEEPKKGLADSEFWEWFAPSAAELEQFVQRATLPGAALADVHPTKRGPGRRPTPMPEKLRAWVWYTEVHARTHLTDYALDGLVSTRKGADRDRVFERIKLRGALPSSGAGQMPGISLGKEIEAYRDDEGGQPFAGTLPLLDSPFWHLLSDQRLDLAFTRNIISECLRLNGLQRITGKSREFLDLQLIGTEIKAGPGVPSTLLQRYLFVLEQAMEHIHRPLDRAGLVGALFREAHLLSILDLSFYLAEKFRQELQRLWEFHWMQNYGQDLIDYSIRQVLYREIGVHLGRTGDVLDLFDEVLGFIVPPA</sequence>
<dbReference type="AlphaFoldDB" id="A0AAX2MBB2"/>
<reference evidence="1 2" key="1">
    <citation type="submission" date="2018-06" db="EMBL/GenBank/DDBJ databases">
        <authorList>
            <consortium name="Pathogen Informatics"/>
            <person name="Doyle S."/>
        </authorList>
    </citation>
    <scope>NUCLEOTIDE SEQUENCE [LARGE SCALE GENOMIC DNA]</scope>
    <source>
        <strain evidence="1 2">NCTC8684</strain>
    </source>
</reference>
<dbReference type="EMBL" id="UIGR01000001">
    <property type="protein sequence ID" value="SUX33429.1"/>
    <property type="molecule type" value="Genomic_DNA"/>
</dbReference>
<comment type="caution">
    <text evidence="1">The sequence shown here is derived from an EMBL/GenBank/DDBJ whole genome shotgun (WGS) entry which is preliminary data.</text>
</comment>
<evidence type="ECO:0000313" key="2">
    <source>
        <dbReference type="Proteomes" id="UP000254029"/>
    </source>
</evidence>
<dbReference type="Proteomes" id="UP000254029">
    <property type="component" value="Unassembled WGS sequence"/>
</dbReference>
<protein>
    <submittedName>
        <fullName evidence="1">Uncharacterized protein</fullName>
    </submittedName>
</protein>
<organism evidence="1 2">
    <name type="scientific">Chromobacterium violaceum</name>
    <dbReference type="NCBI Taxonomy" id="536"/>
    <lineage>
        <taxon>Bacteria</taxon>
        <taxon>Pseudomonadati</taxon>
        <taxon>Pseudomonadota</taxon>
        <taxon>Betaproteobacteria</taxon>
        <taxon>Neisseriales</taxon>
        <taxon>Chromobacteriaceae</taxon>
        <taxon>Chromobacterium</taxon>
    </lineage>
</organism>
<dbReference type="RefSeq" id="WP_076227322.1">
    <property type="nucleotide sequence ID" value="NZ_JBHMEH010000106.1"/>
</dbReference>
<gene>
    <name evidence="1" type="ORF">NCTC8684_02528</name>
</gene>